<gene>
    <name evidence="2" type="ORF">MKZ38_006287</name>
</gene>
<reference evidence="2" key="1">
    <citation type="submission" date="2022-07" db="EMBL/GenBank/DDBJ databases">
        <title>Draft genome sequence of Zalerion maritima ATCC 34329, a (micro)plastics degrading marine fungus.</title>
        <authorList>
            <person name="Paco A."/>
            <person name="Goncalves M.F.M."/>
            <person name="Rocha-Santos T.A.P."/>
            <person name="Alves A."/>
        </authorList>
    </citation>
    <scope>NUCLEOTIDE SEQUENCE</scope>
    <source>
        <strain evidence="2">ATCC 34329</strain>
    </source>
</reference>
<keyword evidence="1" id="KW-0812">Transmembrane</keyword>
<proteinExistence type="predicted"/>
<dbReference type="AlphaFoldDB" id="A0AAD5RP33"/>
<name>A0AAD5RP33_9PEZI</name>
<dbReference type="Proteomes" id="UP001201980">
    <property type="component" value="Unassembled WGS sequence"/>
</dbReference>
<sequence>MFARPTAPEYLNPETTVQPSPPIAAGSVEDVSVLNTTCKPVSHLHGGSSISLRDILVPFILLALIGYLCANLQLDIPRNWSLKPGSFKFDIRLLVMKLVRAFAFTIGYFFVGLVFLPTWVLGLILPAPWGWEGNSEYVKKMHAASSQEGC</sequence>
<comment type="caution">
    <text evidence="2">The sequence shown here is derived from an EMBL/GenBank/DDBJ whole genome shotgun (WGS) entry which is preliminary data.</text>
</comment>
<keyword evidence="1" id="KW-0472">Membrane</keyword>
<feature type="transmembrane region" description="Helical" evidence="1">
    <location>
        <begin position="55"/>
        <end position="74"/>
    </location>
</feature>
<dbReference type="EMBL" id="JAKWBI020000386">
    <property type="protein sequence ID" value="KAJ2895648.1"/>
    <property type="molecule type" value="Genomic_DNA"/>
</dbReference>
<protein>
    <submittedName>
        <fullName evidence="2">Uncharacterized protein</fullName>
    </submittedName>
</protein>
<evidence type="ECO:0000313" key="2">
    <source>
        <dbReference type="EMBL" id="KAJ2895648.1"/>
    </source>
</evidence>
<accession>A0AAD5RP33</accession>
<evidence type="ECO:0000256" key="1">
    <source>
        <dbReference type="SAM" id="Phobius"/>
    </source>
</evidence>
<feature type="transmembrane region" description="Helical" evidence="1">
    <location>
        <begin position="101"/>
        <end position="125"/>
    </location>
</feature>
<keyword evidence="1" id="KW-1133">Transmembrane helix</keyword>
<keyword evidence="3" id="KW-1185">Reference proteome</keyword>
<evidence type="ECO:0000313" key="3">
    <source>
        <dbReference type="Proteomes" id="UP001201980"/>
    </source>
</evidence>
<organism evidence="2 3">
    <name type="scientific">Zalerion maritima</name>
    <dbReference type="NCBI Taxonomy" id="339359"/>
    <lineage>
        <taxon>Eukaryota</taxon>
        <taxon>Fungi</taxon>
        <taxon>Dikarya</taxon>
        <taxon>Ascomycota</taxon>
        <taxon>Pezizomycotina</taxon>
        <taxon>Sordariomycetes</taxon>
        <taxon>Lulworthiomycetidae</taxon>
        <taxon>Lulworthiales</taxon>
        <taxon>Lulworthiaceae</taxon>
        <taxon>Zalerion</taxon>
    </lineage>
</organism>